<dbReference type="InterPro" id="IPR012347">
    <property type="entry name" value="Ferritin-like"/>
</dbReference>
<sequence length="230" mass="24454">MTDDTGVAGSAAVGEVPHEAVVDLLGALSYAQLSGFEALAADAAMTPHLRAKLAFARMGVEMFHRCEQVGQRLRELGADHESAMAPFVTSVDAFHERTKPSDWLEGIVKAYVGDGIVRDFYSEMATHLDPANEAFVAQMLGQAGGAEAIVHEVREAIAGDARRSGRLALWARRIMGEAIHATQSVAVERDSLTALLVGGEPGSDLNEVGRMFARISAAHTVRMEALGLSA</sequence>
<dbReference type="InterPro" id="IPR059125">
    <property type="entry name" value="Ferritin_actino"/>
</dbReference>
<dbReference type="Pfam" id="PF13794">
    <property type="entry name" value="MiaE_2"/>
    <property type="match status" value="1"/>
</dbReference>
<dbReference type="AlphaFoldDB" id="A0A934X5X1"/>
<proteinExistence type="predicted"/>
<evidence type="ECO:0000313" key="3">
    <source>
        <dbReference type="EMBL" id="MBL0005207.1"/>
    </source>
</evidence>
<dbReference type="Proteomes" id="UP000718281">
    <property type="component" value="Unassembled WGS sequence"/>
</dbReference>
<protein>
    <submittedName>
        <fullName evidence="2">tRNA 2-methylthio-N6-isopentenyl adenosine(37) hydroxylase MiaE-like protein</fullName>
    </submittedName>
</protein>
<evidence type="ECO:0000259" key="1">
    <source>
        <dbReference type="Pfam" id="PF13794"/>
    </source>
</evidence>
<gene>
    <name evidence="2" type="ORF">IPF40_07800</name>
    <name evidence="3" type="ORF">IPP00_14935</name>
</gene>
<accession>A0A934X5X1</accession>
<dbReference type="EMBL" id="JADKGK010000024">
    <property type="protein sequence ID" value="MBL0005207.1"/>
    <property type="molecule type" value="Genomic_DNA"/>
</dbReference>
<dbReference type="Gene3D" id="1.20.1260.10">
    <property type="match status" value="1"/>
</dbReference>
<name>A0A934X5X1_9MICO</name>
<evidence type="ECO:0000313" key="4">
    <source>
        <dbReference type="Proteomes" id="UP000718281"/>
    </source>
</evidence>
<reference evidence="2 4" key="1">
    <citation type="submission" date="2020-10" db="EMBL/GenBank/DDBJ databases">
        <title>Connecting structure to function with the recovery of over 1000 high-quality activated sludge metagenome-assembled genomes encoding full-length rRNA genes using long-read sequencing.</title>
        <authorList>
            <person name="Singleton C.M."/>
            <person name="Petriglieri F."/>
            <person name="Kristensen J.M."/>
            <person name="Kirkegaard R.H."/>
            <person name="Michaelsen T.Y."/>
            <person name="Andersen M.H."/>
            <person name="Karst S.M."/>
            <person name="Dueholm M.S."/>
            <person name="Nielsen P.H."/>
            <person name="Albertsen M."/>
        </authorList>
    </citation>
    <scope>NUCLEOTIDE SEQUENCE [LARGE SCALE GENOMIC DNA]</scope>
    <source>
        <strain evidence="2">AalE_18-Q3-R2-46_BAT3C.188</strain>
        <strain evidence="3">Ribe_18-Q3-R11-54_MAXAC.001</strain>
    </source>
</reference>
<evidence type="ECO:0000313" key="2">
    <source>
        <dbReference type="EMBL" id="MBK6300945.1"/>
    </source>
</evidence>
<dbReference type="Proteomes" id="UP000886632">
    <property type="component" value="Unassembled WGS sequence"/>
</dbReference>
<comment type="caution">
    <text evidence="2">The sequence shown here is derived from an EMBL/GenBank/DDBJ whole genome shotgun (WGS) entry which is preliminary data.</text>
</comment>
<organism evidence="2 4">
    <name type="scientific">Candidatus Phosphoribacter hodrii</name>
    <dbReference type="NCBI Taxonomy" id="2953743"/>
    <lineage>
        <taxon>Bacteria</taxon>
        <taxon>Bacillati</taxon>
        <taxon>Actinomycetota</taxon>
        <taxon>Actinomycetes</taxon>
        <taxon>Micrococcales</taxon>
        <taxon>Dermatophilaceae</taxon>
        <taxon>Candidatus Phosphoribacter</taxon>
    </lineage>
</organism>
<dbReference type="EMBL" id="JADIXZ010000004">
    <property type="protein sequence ID" value="MBK6300945.1"/>
    <property type="molecule type" value="Genomic_DNA"/>
</dbReference>
<feature type="domain" description="Ferritin-like" evidence="1">
    <location>
        <begin position="19"/>
        <end position="199"/>
    </location>
</feature>